<accession>A0A2S4L7U6</accession>
<reference evidence="1 2" key="1">
    <citation type="submission" date="2018-01" db="EMBL/GenBank/DDBJ databases">
        <title>Harnessing the power of phylogenomics to disentangle the directionality and signatures of interkingdom host jumping in the parasitic fungal genus Tolypocladium.</title>
        <authorList>
            <person name="Quandt C.A."/>
            <person name="Patterson W."/>
            <person name="Spatafora J.W."/>
        </authorList>
    </citation>
    <scope>NUCLEOTIDE SEQUENCE [LARGE SCALE GENOMIC DNA]</scope>
    <source>
        <strain evidence="1 2">NRBC 100945</strain>
    </source>
</reference>
<dbReference type="AlphaFoldDB" id="A0A2S4L7U6"/>
<comment type="caution">
    <text evidence="1">The sequence shown here is derived from an EMBL/GenBank/DDBJ whole genome shotgun (WGS) entry which is preliminary data.</text>
</comment>
<dbReference type="Proteomes" id="UP000237481">
    <property type="component" value="Unassembled WGS sequence"/>
</dbReference>
<name>A0A2S4L7U6_9HYPO</name>
<dbReference type="EMBL" id="PKSG01000131">
    <property type="protein sequence ID" value="POR38498.1"/>
    <property type="molecule type" value="Genomic_DNA"/>
</dbReference>
<organism evidence="1 2">
    <name type="scientific">Tolypocladium paradoxum</name>
    <dbReference type="NCBI Taxonomy" id="94208"/>
    <lineage>
        <taxon>Eukaryota</taxon>
        <taxon>Fungi</taxon>
        <taxon>Dikarya</taxon>
        <taxon>Ascomycota</taxon>
        <taxon>Pezizomycotina</taxon>
        <taxon>Sordariomycetes</taxon>
        <taxon>Hypocreomycetidae</taxon>
        <taxon>Hypocreales</taxon>
        <taxon>Ophiocordycipitaceae</taxon>
        <taxon>Tolypocladium</taxon>
    </lineage>
</organism>
<gene>
    <name evidence="1" type="ORF">TPAR_01302</name>
</gene>
<dbReference type="STRING" id="94208.A0A2S4L7U6"/>
<evidence type="ECO:0000313" key="1">
    <source>
        <dbReference type="EMBL" id="POR38498.1"/>
    </source>
</evidence>
<protein>
    <submittedName>
        <fullName evidence="1">Uncharacterized protein</fullName>
    </submittedName>
</protein>
<proteinExistence type="predicted"/>
<evidence type="ECO:0000313" key="2">
    <source>
        <dbReference type="Proteomes" id="UP000237481"/>
    </source>
</evidence>
<keyword evidence="2" id="KW-1185">Reference proteome</keyword>
<sequence length="145" mass="16645">MPCSRSQINLYTNHDTNRIRLYATSTRFRGQEHEVNHGADSHIRELRNCMDDFPICKLAINDRQKRLLRDKVYILRFLSALDSDIAVPRTDPCPLQDNEGIFGFRMEGLDSFLGESVWDTSARSNRHSISCIKPESSTTTCPRAI</sequence>
<dbReference type="OrthoDB" id="4062651at2759"/>